<evidence type="ECO:0000313" key="3">
    <source>
        <dbReference type="Proteomes" id="UP000326979"/>
    </source>
</evidence>
<reference evidence="2 3" key="1">
    <citation type="submission" date="2019-07" db="EMBL/GenBank/DDBJ databases">
        <title>New species of Amycolatopsis and Streptomyces.</title>
        <authorList>
            <person name="Duangmal K."/>
            <person name="Teo W.F.A."/>
            <person name="Lipun K."/>
        </authorList>
    </citation>
    <scope>NUCLEOTIDE SEQUENCE [LARGE SCALE GENOMIC DNA]</scope>
    <source>
        <strain evidence="2 3">TISTR 2346</strain>
    </source>
</reference>
<comment type="caution">
    <text evidence="2">The sequence shown here is derived from an EMBL/GenBank/DDBJ whole genome shotgun (WGS) entry which is preliminary data.</text>
</comment>
<sequence>MPEPGSTSFIVLTIPPDALYADPGYSPEAAGAEAARKSPGTAELFEPDSPGTAEPDSPGMHTTPTVDYDVVLDSERWPALDEEEVRLSAGDVVVQHGTRHARRNKSDKPATLPAVLIGARTADHSVERSA</sequence>
<accession>A0A5N8W8J8</accession>
<dbReference type="Gene3D" id="2.60.120.10">
    <property type="entry name" value="Jelly Rolls"/>
    <property type="match status" value="1"/>
</dbReference>
<dbReference type="PANTHER" id="PTHR36156:SF2">
    <property type="entry name" value="CUPIN TYPE-2 DOMAIN-CONTAINING PROTEIN"/>
    <property type="match status" value="1"/>
</dbReference>
<proteinExistence type="predicted"/>
<dbReference type="InterPro" id="IPR011051">
    <property type="entry name" value="RmlC_Cupin_sf"/>
</dbReference>
<dbReference type="EMBL" id="VJZE01000246">
    <property type="protein sequence ID" value="MPY43659.1"/>
    <property type="molecule type" value="Genomic_DNA"/>
</dbReference>
<dbReference type="Proteomes" id="UP000326979">
    <property type="component" value="Unassembled WGS sequence"/>
</dbReference>
<keyword evidence="3" id="KW-1185">Reference proteome</keyword>
<dbReference type="SUPFAM" id="SSF51182">
    <property type="entry name" value="RmlC-like cupins"/>
    <property type="match status" value="1"/>
</dbReference>
<feature type="region of interest" description="Disordered" evidence="1">
    <location>
        <begin position="21"/>
        <end position="65"/>
    </location>
</feature>
<dbReference type="RefSeq" id="WP_152788619.1">
    <property type="nucleotide sequence ID" value="NZ_BAABEQ010000001.1"/>
</dbReference>
<dbReference type="PANTHER" id="PTHR36156">
    <property type="entry name" value="SLR2101 PROTEIN"/>
    <property type="match status" value="1"/>
</dbReference>
<name>A0A5N8W8J8_9ACTN</name>
<dbReference type="OrthoDB" id="713485at2"/>
<evidence type="ECO:0000313" key="2">
    <source>
        <dbReference type="EMBL" id="MPY43659.1"/>
    </source>
</evidence>
<protein>
    <submittedName>
        <fullName evidence="2">Cupin</fullName>
    </submittedName>
</protein>
<dbReference type="InterPro" id="IPR014710">
    <property type="entry name" value="RmlC-like_jellyroll"/>
</dbReference>
<gene>
    <name evidence="2" type="ORF">FNH04_28285</name>
</gene>
<organism evidence="2 3">
    <name type="scientific">Streptomyces phyllanthi</name>
    <dbReference type="NCBI Taxonomy" id="1803180"/>
    <lineage>
        <taxon>Bacteria</taxon>
        <taxon>Bacillati</taxon>
        <taxon>Actinomycetota</taxon>
        <taxon>Actinomycetes</taxon>
        <taxon>Kitasatosporales</taxon>
        <taxon>Streptomycetaceae</taxon>
        <taxon>Streptomyces</taxon>
    </lineage>
</organism>
<dbReference type="AlphaFoldDB" id="A0A5N8W8J8"/>
<evidence type="ECO:0000256" key="1">
    <source>
        <dbReference type="SAM" id="MobiDB-lite"/>
    </source>
</evidence>
<dbReference type="InterPro" id="IPR047142">
    <property type="entry name" value="OryJ/VirC-like"/>
</dbReference>